<reference evidence="2" key="1">
    <citation type="submission" date="2019-11" db="EMBL/GenBank/DDBJ databases">
        <title>Epiphytic Pseudomonas syringae from cherry orchards.</title>
        <authorList>
            <person name="Hulin M.T."/>
        </authorList>
    </citation>
    <scope>NUCLEOTIDE SEQUENCE</scope>
    <source>
        <strain evidence="2">PA-2-1F</strain>
    </source>
</reference>
<accession>A0AAP2RX86</accession>
<dbReference type="AlphaFoldDB" id="A0AAP2RX86"/>
<feature type="region of interest" description="Disordered" evidence="1">
    <location>
        <begin position="1"/>
        <end position="25"/>
    </location>
</feature>
<dbReference type="Proteomes" id="UP000814126">
    <property type="component" value="Unassembled WGS sequence"/>
</dbReference>
<dbReference type="CDD" id="cd17468">
    <property type="entry name" value="T3SS_HrpP_C"/>
    <property type="match status" value="1"/>
</dbReference>
<dbReference type="RefSeq" id="WP_003232932.1">
    <property type="nucleotide sequence ID" value="NZ_CP142150.1"/>
</dbReference>
<dbReference type="EMBL" id="WJZX01000001">
    <property type="protein sequence ID" value="MCF5653429.1"/>
    <property type="molecule type" value="Genomic_DNA"/>
</dbReference>
<proteinExistence type="predicted"/>
<evidence type="ECO:0000313" key="3">
    <source>
        <dbReference type="Proteomes" id="UP000814126"/>
    </source>
</evidence>
<name>A0AAP2RX86_9PSED</name>
<protein>
    <submittedName>
        <fullName evidence="2">Type III secretion protein RspP</fullName>
    </submittedName>
</protein>
<gene>
    <name evidence="2" type="ORF">GIV46_00185</name>
</gene>
<organism evidence="2 3">
    <name type="scientific">Pseudomonas poae</name>
    <dbReference type="NCBI Taxonomy" id="200451"/>
    <lineage>
        <taxon>Bacteria</taxon>
        <taxon>Pseudomonadati</taxon>
        <taxon>Pseudomonadota</taxon>
        <taxon>Gammaproteobacteria</taxon>
        <taxon>Pseudomonadales</taxon>
        <taxon>Pseudomonadaceae</taxon>
        <taxon>Pseudomonas</taxon>
    </lineage>
</organism>
<dbReference type="InterPro" id="IPR049757">
    <property type="entry name" value="T3SS_HrpP-like_C"/>
</dbReference>
<evidence type="ECO:0000256" key="1">
    <source>
        <dbReference type="SAM" id="MobiDB-lite"/>
    </source>
</evidence>
<comment type="caution">
    <text evidence="2">The sequence shown here is derived from an EMBL/GenBank/DDBJ whole genome shotgun (WGS) entry which is preliminary data.</text>
</comment>
<sequence length="152" mass="16592">MKDIPASKPERPRAREYGRDDESAGEGVLPLDYASLFARLFTHEQSEGGYVSSLPGSITATNKLMLEALAGQLAPRLQASAQWPLLAVLYLPRLGRINARVQRPPGSWGIELHAEEAHTAQWLGTVQKSLQSRLVESLGQPVDLQLARVSPA</sequence>
<feature type="compositionally biased region" description="Basic and acidic residues" evidence="1">
    <location>
        <begin position="1"/>
        <end position="22"/>
    </location>
</feature>
<evidence type="ECO:0000313" key="2">
    <source>
        <dbReference type="EMBL" id="MCF5653429.1"/>
    </source>
</evidence>